<dbReference type="AlphaFoldDB" id="A0A9P1IJP1"/>
<evidence type="ECO:0000313" key="2">
    <source>
        <dbReference type="EMBL" id="CAI5445693.1"/>
    </source>
</evidence>
<gene>
    <name evidence="2" type="ORF">CAMP_LOCUS8330</name>
</gene>
<organism evidence="2 3">
    <name type="scientific">Caenorhabditis angaria</name>
    <dbReference type="NCBI Taxonomy" id="860376"/>
    <lineage>
        <taxon>Eukaryota</taxon>
        <taxon>Metazoa</taxon>
        <taxon>Ecdysozoa</taxon>
        <taxon>Nematoda</taxon>
        <taxon>Chromadorea</taxon>
        <taxon>Rhabditida</taxon>
        <taxon>Rhabditina</taxon>
        <taxon>Rhabditomorpha</taxon>
        <taxon>Rhabditoidea</taxon>
        <taxon>Rhabditidae</taxon>
        <taxon>Peloderinae</taxon>
        <taxon>Caenorhabditis</taxon>
    </lineage>
</organism>
<dbReference type="OrthoDB" id="5839305at2759"/>
<keyword evidence="3" id="KW-1185">Reference proteome</keyword>
<evidence type="ECO:0000256" key="1">
    <source>
        <dbReference type="SAM" id="SignalP"/>
    </source>
</evidence>
<name>A0A9P1IJP1_9PELO</name>
<proteinExistence type="predicted"/>
<reference evidence="2" key="1">
    <citation type="submission" date="2022-11" db="EMBL/GenBank/DDBJ databases">
        <authorList>
            <person name="Kikuchi T."/>
        </authorList>
    </citation>
    <scope>NUCLEOTIDE SEQUENCE</scope>
    <source>
        <strain evidence="2">PS1010</strain>
    </source>
</reference>
<dbReference type="EMBL" id="CANHGI010000003">
    <property type="protein sequence ID" value="CAI5445693.1"/>
    <property type="molecule type" value="Genomic_DNA"/>
</dbReference>
<dbReference type="Proteomes" id="UP001152747">
    <property type="component" value="Unassembled WGS sequence"/>
</dbReference>
<sequence length="241" mass="27282">MLYLLLFFINLTFPNFIRAQDDYALPSGFSSAEYGHNEAPGPIASSCLARIRLAASFDPNIPTQINRYLDSMRFDKLRSFVCEKTAYFCDEQQQHEVGEIFRNHQKSMDIVENVRSQFSSTEKDQLNMMENLNDSLAEQAFYVYKFHQLPPLTLAILTATKSTLTTALSQNQPDPNLSRAMGTFSPADLLTLQNMSPADFPEEIRAHLAKCQITSHDVLQDTISFLLALRNSKMGSYSNSK</sequence>
<accession>A0A9P1IJP1</accession>
<protein>
    <submittedName>
        <fullName evidence="2">Uncharacterized protein</fullName>
    </submittedName>
</protein>
<evidence type="ECO:0000313" key="3">
    <source>
        <dbReference type="Proteomes" id="UP001152747"/>
    </source>
</evidence>
<comment type="caution">
    <text evidence="2">The sequence shown here is derived from an EMBL/GenBank/DDBJ whole genome shotgun (WGS) entry which is preliminary data.</text>
</comment>
<feature type="chain" id="PRO_5040222762" evidence="1">
    <location>
        <begin position="20"/>
        <end position="241"/>
    </location>
</feature>
<feature type="signal peptide" evidence="1">
    <location>
        <begin position="1"/>
        <end position="19"/>
    </location>
</feature>
<keyword evidence="1" id="KW-0732">Signal</keyword>